<organism evidence="8 9">
    <name type="scientific">Ceratodon purpureus</name>
    <name type="common">Fire moss</name>
    <name type="synonym">Dicranum purpureum</name>
    <dbReference type="NCBI Taxonomy" id="3225"/>
    <lineage>
        <taxon>Eukaryota</taxon>
        <taxon>Viridiplantae</taxon>
        <taxon>Streptophyta</taxon>
        <taxon>Embryophyta</taxon>
        <taxon>Bryophyta</taxon>
        <taxon>Bryophytina</taxon>
        <taxon>Bryopsida</taxon>
        <taxon>Dicranidae</taxon>
        <taxon>Pseudoditrichales</taxon>
        <taxon>Ditrichaceae</taxon>
        <taxon>Ceratodon</taxon>
    </lineage>
</organism>
<dbReference type="NCBIfam" id="TIGR00114">
    <property type="entry name" value="lumazine-synth"/>
    <property type="match status" value="1"/>
</dbReference>
<evidence type="ECO:0000256" key="7">
    <source>
        <dbReference type="RuleBase" id="RU003795"/>
    </source>
</evidence>
<proteinExistence type="inferred from homology"/>
<dbReference type="PANTHER" id="PTHR21058">
    <property type="entry name" value="6,7-DIMETHYL-8-RIBITYLLUMAZINE SYNTHASE DMRL SYNTHASE LUMAZINE SYNTHASE"/>
    <property type="match status" value="1"/>
</dbReference>
<evidence type="ECO:0000256" key="2">
    <source>
        <dbReference type="ARBA" id="ARBA00007424"/>
    </source>
</evidence>
<keyword evidence="4 7" id="KW-0808">Transferase</keyword>
<comment type="subunit">
    <text evidence="6">Oligomer forming an icosahedral capsid.</text>
</comment>
<reference evidence="8" key="1">
    <citation type="submission" date="2020-06" db="EMBL/GenBank/DDBJ databases">
        <title>WGS assembly of Ceratodon purpureus strain R40.</title>
        <authorList>
            <person name="Carey S.B."/>
            <person name="Jenkins J."/>
            <person name="Shu S."/>
            <person name="Lovell J.T."/>
            <person name="Sreedasyam A."/>
            <person name="Maumus F."/>
            <person name="Tiley G.P."/>
            <person name="Fernandez-Pozo N."/>
            <person name="Barry K."/>
            <person name="Chen C."/>
            <person name="Wang M."/>
            <person name="Lipzen A."/>
            <person name="Daum C."/>
            <person name="Saski C.A."/>
            <person name="Payton A.C."/>
            <person name="Mcbreen J.C."/>
            <person name="Conrad R.E."/>
            <person name="Kollar L.M."/>
            <person name="Olsson S."/>
            <person name="Huttunen S."/>
            <person name="Landis J.B."/>
            <person name="Wickett N.J."/>
            <person name="Johnson M.G."/>
            <person name="Rensing S.A."/>
            <person name="Grimwood J."/>
            <person name="Schmutz J."/>
            <person name="Mcdaniel S.F."/>
        </authorList>
    </citation>
    <scope>NUCLEOTIDE SEQUENCE</scope>
    <source>
        <strain evidence="8">R40</strain>
    </source>
</reference>
<protein>
    <recommendedName>
        <fullName evidence="7">6,7-dimethyl-8-ribityllumazine synthase</fullName>
        <shortName evidence="7">DMRL synthase</shortName>
        <ecNumber evidence="7">2.5.1.78</ecNumber>
    </recommendedName>
</protein>
<dbReference type="CDD" id="cd09209">
    <property type="entry name" value="Lumazine_synthase-I"/>
    <property type="match status" value="1"/>
</dbReference>
<dbReference type="EC" id="2.5.1.78" evidence="7"/>
<comment type="catalytic activity">
    <reaction evidence="5 7">
        <text>(2S)-2-hydroxy-3-oxobutyl phosphate + 5-amino-6-(D-ribitylamino)uracil = 6,7-dimethyl-8-(1-D-ribityl)lumazine + phosphate + 2 H2O + H(+)</text>
        <dbReference type="Rhea" id="RHEA:26152"/>
        <dbReference type="ChEBI" id="CHEBI:15377"/>
        <dbReference type="ChEBI" id="CHEBI:15378"/>
        <dbReference type="ChEBI" id="CHEBI:15934"/>
        <dbReference type="ChEBI" id="CHEBI:43474"/>
        <dbReference type="ChEBI" id="CHEBI:58201"/>
        <dbReference type="ChEBI" id="CHEBI:58830"/>
        <dbReference type="EC" id="2.5.1.78"/>
    </reaction>
</comment>
<evidence type="ECO:0000256" key="1">
    <source>
        <dbReference type="ARBA" id="ARBA00004917"/>
    </source>
</evidence>
<dbReference type="Gene3D" id="3.40.50.960">
    <property type="entry name" value="Lumazine/riboflavin synthase"/>
    <property type="match status" value="1"/>
</dbReference>
<evidence type="ECO:0000256" key="5">
    <source>
        <dbReference type="ARBA" id="ARBA00048785"/>
    </source>
</evidence>
<dbReference type="HAMAP" id="MF_00178">
    <property type="entry name" value="Lumazine_synth"/>
    <property type="match status" value="1"/>
</dbReference>
<evidence type="ECO:0000256" key="3">
    <source>
        <dbReference type="ARBA" id="ARBA00022619"/>
    </source>
</evidence>
<dbReference type="AlphaFoldDB" id="A0A8T0HMD0"/>
<dbReference type="InterPro" id="IPR034964">
    <property type="entry name" value="LS"/>
</dbReference>
<comment type="pathway">
    <text evidence="1 7">Cofactor biosynthesis; riboflavin biosynthesis; riboflavin from 2-hydroxy-3-oxobutyl phosphate and 5-amino-6-(D-ribitylamino)uracil: step 1/2.</text>
</comment>
<sequence length="230" mass="24398">MATLQAKAFSATCFVRETGSLVESPRGLSSSVSFRGTHNAGSLWRGVSQCRFVGGKRSIQRLQLSAAVKEVSGSLMKGEGLRFGVVVGRFNEIITRPLLAGALDAFHRYQVREEDIDVIWVPGSFEIPVIAQQLALSEKYHAILCIGAVVRGSTTHYDAVASSAASGIMSASLKSNVPCIFGVLTTENMEQAIDRAGGKAGNKGAEAAITALEMASLFQHHLGGGFNKPE</sequence>
<dbReference type="GO" id="GO:0009231">
    <property type="term" value="P:riboflavin biosynthetic process"/>
    <property type="evidence" value="ECO:0007669"/>
    <property type="project" value="UniProtKB-KW"/>
</dbReference>
<dbReference type="GO" id="GO:0009349">
    <property type="term" value="C:riboflavin synthase complex"/>
    <property type="evidence" value="ECO:0007669"/>
    <property type="project" value="UniProtKB-UniRule"/>
</dbReference>
<dbReference type="FunFam" id="3.40.50.960:FF:000001">
    <property type="entry name" value="6,7-dimethyl-8-ribityllumazine synthase"/>
    <property type="match status" value="1"/>
</dbReference>
<dbReference type="InterPro" id="IPR036467">
    <property type="entry name" value="LS/RS_sf"/>
</dbReference>
<name>A0A8T0HMD0_CERPU</name>
<comment type="function">
    <text evidence="7">Catalyzes the formation of 6,7-dimethyl-8-ribityllumazine by condensation of 5-amino-6-(D-ribitylamino)uracil with 3,4-dihydroxy-2-butanone 4-phosphate. This is the penultimate step in the biosynthesis of riboflavin.</text>
</comment>
<evidence type="ECO:0000313" key="8">
    <source>
        <dbReference type="EMBL" id="KAG0571952.1"/>
    </source>
</evidence>
<accession>A0A8T0HMD0</accession>
<gene>
    <name evidence="8" type="ORF">KC19_VG055800</name>
</gene>
<dbReference type="EMBL" id="CM026426">
    <property type="protein sequence ID" value="KAG0571952.1"/>
    <property type="molecule type" value="Genomic_DNA"/>
</dbReference>
<dbReference type="PANTHER" id="PTHR21058:SF0">
    <property type="entry name" value="6,7-DIMETHYL-8-RIBITYLLUMAZINE SYNTHASE"/>
    <property type="match status" value="1"/>
</dbReference>
<dbReference type="SUPFAM" id="SSF52121">
    <property type="entry name" value="Lumazine synthase"/>
    <property type="match status" value="1"/>
</dbReference>
<dbReference type="Proteomes" id="UP000822688">
    <property type="component" value="Chromosome V"/>
</dbReference>
<comment type="similarity">
    <text evidence="2 7">Belongs to the DMRL synthase family.</text>
</comment>
<dbReference type="GO" id="GO:0000906">
    <property type="term" value="F:6,7-dimethyl-8-ribityllumazine synthase activity"/>
    <property type="evidence" value="ECO:0007669"/>
    <property type="project" value="UniProtKB-EC"/>
</dbReference>
<dbReference type="Pfam" id="PF00885">
    <property type="entry name" value="DMRL_synthase"/>
    <property type="match status" value="1"/>
</dbReference>
<evidence type="ECO:0000313" key="9">
    <source>
        <dbReference type="Proteomes" id="UP000822688"/>
    </source>
</evidence>
<evidence type="ECO:0000256" key="6">
    <source>
        <dbReference type="ARBA" id="ARBA00063688"/>
    </source>
</evidence>
<comment type="caution">
    <text evidence="8">The sequence shown here is derived from an EMBL/GenBank/DDBJ whole genome shotgun (WGS) entry which is preliminary data.</text>
</comment>
<keyword evidence="3 7" id="KW-0686">Riboflavin biosynthesis</keyword>
<keyword evidence="9" id="KW-1185">Reference proteome</keyword>
<evidence type="ECO:0000256" key="4">
    <source>
        <dbReference type="ARBA" id="ARBA00022679"/>
    </source>
</evidence>
<dbReference type="InterPro" id="IPR002180">
    <property type="entry name" value="LS/RS"/>
</dbReference>